<evidence type="ECO:0000256" key="4">
    <source>
        <dbReference type="ARBA" id="ARBA00023015"/>
    </source>
</evidence>
<dbReference type="Pfam" id="PF00486">
    <property type="entry name" value="Trans_reg_C"/>
    <property type="match status" value="1"/>
</dbReference>
<dbReference type="GO" id="GO:0032993">
    <property type="term" value="C:protein-DNA complex"/>
    <property type="evidence" value="ECO:0007669"/>
    <property type="project" value="TreeGrafter"/>
</dbReference>
<dbReference type="SUPFAM" id="SSF52172">
    <property type="entry name" value="CheY-like"/>
    <property type="match status" value="1"/>
</dbReference>
<feature type="domain" description="Response regulatory" evidence="10">
    <location>
        <begin position="2"/>
        <end position="115"/>
    </location>
</feature>
<evidence type="ECO:0000256" key="9">
    <source>
        <dbReference type="PROSITE-ProRule" id="PRU01091"/>
    </source>
</evidence>
<dbReference type="InterPro" id="IPR001789">
    <property type="entry name" value="Sig_transdc_resp-reg_receiver"/>
</dbReference>
<comment type="function">
    <text evidence="7">May play the central regulatory role in sporulation. It may be an element of the effector pathway responsible for the activation of sporulation genes in response to nutritional stress. Spo0A may act in concert with spo0H (a sigma factor) to control the expression of some genes that are critical to the sporulation process.</text>
</comment>
<reference evidence="12" key="1">
    <citation type="submission" date="2019-11" db="EMBL/GenBank/DDBJ databases">
        <authorList>
            <person name="Feng L."/>
        </authorList>
    </citation>
    <scope>NUCLEOTIDE SEQUENCE</scope>
    <source>
        <strain evidence="12">ElimosumLFYP34</strain>
    </source>
</reference>
<dbReference type="Gene3D" id="6.10.250.690">
    <property type="match status" value="1"/>
</dbReference>
<dbReference type="SMART" id="SM00448">
    <property type="entry name" value="REC"/>
    <property type="match status" value="1"/>
</dbReference>
<dbReference type="GO" id="GO:0006355">
    <property type="term" value="P:regulation of DNA-templated transcription"/>
    <property type="evidence" value="ECO:0007669"/>
    <property type="project" value="InterPro"/>
</dbReference>
<gene>
    <name evidence="12" type="primary">arlR_1</name>
    <name evidence="12" type="ORF">ELLFYP34_03494</name>
</gene>
<evidence type="ECO:0000313" key="12">
    <source>
        <dbReference type="EMBL" id="VYU40425.1"/>
    </source>
</evidence>
<evidence type="ECO:0000259" key="11">
    <source>
        <dbReference type="PROSITE" id="PS51755"/>
    </source>
</evidence>
<feature type="domain" description="OmpR/PhoB-type" evidence="11">
    <location>
        <begin position="124"/>
        <end position="222"/>
    </location>
</feature>
<feature type="modified residue" description="4-aspartylphosphate" evidence="8">
    <location>
        <position position="50"/>
    </location>
</feature>
<dbReference type="AlphaFoldDB" id="A0A6N3EJZ3"/>
<evidence type="ECO:0000256" key="7">
    <source>
        <dbReference type="ARBA" id="ARBA00024867"/>
    </source>
</evidence>
<keyword evidence="2 8" id="KW-0597">Phosphoprotein</keyword>
<evidence type="ECO:0000256" key="2">
    <source>
        <dbReference type="ARBA" id="ARBA00022553"/>
    </source>
</evidence>
<dbReference type="InterPro" id="IPR036388">
    <property type="entry name" value="WH-like_DNA-bd_sf"/>
</dbReference>
<dbReference type="PANTHER" id="PTHR48111:SF22">
    <property type="entry name" value="REGULATOR OF RPOS"/>
    <property type="match status" value="1"/>
</dbReference>
<dbReference type="Pfam" id="PF00072">
    <property type="entry name" value="Response_reg"/>
    <property type="match status" value="1"/>
</dbReference>
<evidence type="ECO:0000256" key="6">
    <source>
        <dbReference type="ARBA" id="ARBA00023163"/>
    </source>
</evidence>
<sequence>MKLLIIEDDPNLSDVIRQCVAPFYQTEQAFDGEEGLYYASQNIYDLILLDLMLPLIDGYEVLRQLREQKIYTPVLILTARGTMTDKTKGFRTGADDYLVKPFDRDELLLRIEAILRRSTGHYDIAALCFKELRVETMTRTVTVAGEALDLRGKQYDILEYLVSHQEQLVTKAQIFDKIWGFTTDTSSNVVEVYVSALRRILSGCGYDSCLKTIRGVGYMLTSGEKAH</sequence>
<dbReference type="PANTHER" id="PTHR48111">
    <property type="entry name" value="REGULATOR OF RPOS"/>
    <property type="match status" value="1"/>
</dbReference>
<dbReference type="InterPro" id="IPR016032">
    <property type="entry name" value="Sig_transdc_resp-reg_C-effctor"/>
</dbReference>
<protein>
    <recommendedName>
        <fullName evidence="1">Stage 0 sporulation protein A homolog</fullName>
    </recommendedName>
</protein>
<dbReference type="GO" id="GO:0005829">
    <property type="term" value="C:cytosol"/>
    <property type="evidence" value="ECO:0007669"/>
    <property type="project" value="TreeGrafter"/>
</dbReference>
<dbReference type="GO" id="GO:0000976">
    <property type="term" value="F:transcription cis-regulatory region binding"/>
    <property type="evidence" value="ECO:0007669"/>
    <property type="project" value="TreeGrafter"/>
</dbReference>
<dbReference type="InterPro" id="IPR011006">
    <property type="entry name" value="CheY-like_superfamily"/>
</dbReference>
<keyword evidence="4" id="KW-0805">Transcription regulation</keyword>
<evidence type="ECO:0000256" key="3">
    <source>
        <dbReference type="ARBA" id="ARBA00023012"/>
    </source>
</evidence>
<proteinExistence type="predicted"/>
<evidence type="ECO:0000259" key="10">
    <source>
        <dbReference type="PROSITE" id="PS50110"/>
    </source>
</evidence>
<feature type="DNA-binding region" description="OmpR/PhoB-type" evidence="9">
    <location>
        <begin position="124"/>
        <end position="222"/>
    </location>
</feature>
<dbReference type="EMBL" id="CACRTR010000011">
    <property type="protein sequence ID" value="VYU40425.1"/>
    <property type="molecule type" value="Genomic_DNA"/>
</dbReference>
<evidence type="ECO:0000256" key="8">
    <source>
        <dbReference type="PROSITE-ProRule" id="PRU00169"/>
    </source>
</evidence>
<organism evidence="12">
    <name type="scientific">Eubacterium limosum</name>
    <dbReference type="NCBI Taxonomy" id="1736"/>
    <lineage>
        <taxon>Bacteria</taxon>
        <taxon>Bacillati</taxon>
        <taxon>Bacillota</taxon>
        <taxon>Clostridia</taxon>
        <taxon>Eubacteriales</taxon>
        <taxon>Eubacteriaceae</taxon>
        <taxon>Eubacterium</taxon>
    </lineage>
</organism>
<evidence type="ECO:0000256" key="5">
    <source>
        <dbReference type="ARBA" id="ARBA00023125"/>
    </source>
</evidence>
<keyword evidence="3" id="KW-0902">Two-component regulatory system</keyword>
<dbReference type="Gene3D" id="3.40.50.2300">
    <property type="match status" value="1"/>
</dbReference>
<dbReference type="PROSITE" id="PS51755">
    <property type="entry name" value="OMPR_PHOB"/>
    <property type="match status" value="1"/>
</dbReference>
<keyword evidence="5 9" id="KW-0238">DNA-binding</keyword>
<dbReference type="SMART" id="SM00862">
    <property type="entry name" value="Trans_reg_C"/>
    <property type="match status" value="1"/>
</dbReference>
<dbReference type="Gene3D" id="1.10.10.10">
    <property type="entry name" value="Winged helix-like DNA-binding domain superfamily/Winged helix DNA-binding domain"/>
    <property type="match status" value="1"/>
</dbReference>
<dbReference type="PROSITE" id="PS50110">
    <property type="entry name" value="RESPONSE_REGULATORY"/>
    <property type="match status" value="1"/>
</dbReference>
<dbReference type="SUPFAM" id="SSF46894">
    <property type="entry name" value="C-terminal effector domain of the bipartite response regulators"/>
    <property type="match status" value="1"/>
</dbReference>
<accession>A0A6N3EJZ3</accession>
<dbReference type="InterPro" id="IPR001867">
    <property type="entry name" value="OmpR/PhoB-type_DNA-bd"/>
</dbReference>
<keyword evidence="6" id="KW-0804">Transcription</keyword>
<dbReference type="InterPro" id="IPR039420">
    <property type="entry name" value="WalR-like"/>
</dbReference>
<name>A0A6N3EJZ3_EUBLI</name>
<dbReference type="GO" id="GO:0000156">
    <property type="term" value="F:phosphorelay response regulator activity"/>
    <property type="evidence" value="ECO:0007669"/>
    <property type="project" value="TreeGrafter"/>
</dbReference>
<evidence type="ECO:0000256" key="1">
    <source>
        <dbReference type="ARBA" id="ARBA00018672"/>
    </source>
</evidence>
<dbReference type="CDD" id="cd00383">
    <property type="entry name" value="trans_reg_C"/>
    <property type="match status" value="1"/>
</dbReference>